<dbReference type="GO" id="GO:0005886">
    <property type="term" value="C:plasma membrane"/>
    <property type="evidence" value="ECO:0007669"/>
    <property type="project" value="UniProtKB-SubCell"/>
</dbReference>
<dbReference type="GO" id="GO:0005524">
    <property type="term" value="F:ATP binding"/>
    <property type="evidence" value="ECO:0007669"/>
    <property type="project" value="UniProtKB-KW"/>
</dbReference>
<accession>A0A9X9XDD7</accession>
<protein>
    <submittedName>
        <fullName evidence="10">ATP-binding cassette domain-containing protein</fullName>
    </submittedName>
</protein>
<evidence type="ECO:0000256" key="6">
    <source>
        <dbReference type="ARBA" id="ARBA00023136"/>
    </source>
</evidence>
<evidence type="ECO:0000256" key="5">
    <source>
        <dbReference type="ARBA" id="ARBA00022989"/>
    </source>
</evidence>
<evidence type="ECO:0000259" key="8">
    <source>
        <dbReference type="PROSITE" id="PS50893"/>
    </source>
</evidence>
<dbReference type="InterPro" id="IPR011527">
    <property type="entry name" value="ABC1_TM_dom"/>
</dbReference>
<dbReference type="InterPro" id="IPR027417">
    <property type="entry name" value="P-loop_NTPase"/>
</dbReference>
<feature type="transmembrane region" description="Helical" evidence="7">
    <location>
        <begin position="160"/>
        <end position="179"/>
    </location>
</feature>
<dbReference type="PROSITE" id="PS00211">
    <property type="entry name" value="ABC_TRANSPORTER_1"/>
    <property type="match status" value="1"/>
</dbReference>
<dbReference type="RefSeq" id="WP_211847248.1">
    <property type="nucleotide sequence ID" value="NZ_JAAEDL010000013.1"/>
</dbReference>
<dbReference type="PANTHER" id="PTHR43394">
    <property type="entry name" value="ATP-DEPENDENT PERMEASE MDL1, MITOCHONDRIAL"/>
    <property type="match status" value="1"/>
</dbReference>
<reference evidence="10" key="2">
    <citation type="journal article" date="2021" name="Syst. Appl. Microbiol.">
        <title>Roseomonas hellenica sp. nov., isolated from roots of wild-growing Alkanna tinctoria.</title>
        <authorList>
            <person name="Rat A."/>
            <person name="Naranjo H.D."/>
            <person name="Lebbe L."/>
            <person name="Cnockaert M."/>
            <person name="Krigas N."/>
            <person name="Grigoriadou K."/>
            <person name="Maloupa E."/>
            <person name="Willems A."/>
        </authorList>
    </citation>
    <scope>NUCLEOTIDE SEQUENCE</scope>
    <source>
        <strain evidence="10">LMG 31228</strain>
    </source>
</reference>
<dbReference type="SUPFAM" id="SSF52540">
    <property type="entry name" value="P-loop containing nucleoside triphosphate hydrolases"/>
    <property type="match status" value="1"/>
</dbReference>
<feature type="transmembrane region" description="Helical" evidence="7">
    <location>
        <begin position="62"/>
        <end position="80"/>
    </location>
</feature>
<dbReference type="GO" id="GO:0015421">
    <property type="term" value="F:ABC-type oligopeptide transporter activity"/>
    <property type="evidence" value="ECO:0007669"/>
    <property type="project" value="TreeGrafter"/>
</dbReference>
<comment type="subcellular location">
    <subcellularLocation>
        <location evidence="1">Cell membrane</location>
        <topology evidence="1">Multi-pass membrane protein</topology>
    </subcellularLocation>
</comment>
<evidence type="ECO:0000256" key="3">
    <source>
        <dbReference type="ARBA" id="ARBA00022741"/>
    </source>
</evidence>
<organism evidence="10 11">
    <name type="scientific">Neoroseomonas eburnea</name>
    <dbReference type="NCBI Taxonomy" id="1346889"/>
    <lineage>
        <taxon>Bacteria</taxon>
        <taxon>Pseudomonadati</taxon>
        <taxon>Pseudomonadota</taxon>
        <taxon>Alphaproteobacteria</taxon>
        <taxon>Acetobacterales</taxon>
        <taxon>Acetobacteraceae</taxon>
        <taxon>Neoroseomonas</taxon>
    </lineage>
</organism>
<dbReference type="Gene3D" id="1.20.1560.10">
    <property type="entry name" value="ABC transporter type 1, transmembrane domain"/>
    <property type="match status" value="1"/>
</dbReference>
<keyword evidence="3" id="KW-0547">Nucleotide-binding</keyword>
<feature type="domain" description="ABC transporter" evidence="8">
    <location>
        <begin position="335"/>
        <end position="555"/>
    </location>
</feature>
<dbReference type="SUPFAM" id="SSF90123">
    <property type="entry name" value="ABC transporter transmembrane region"/>
    <property type="match status" value="1"/>
</dbReference>
<feature type="transmembrane region" description="Helical" evidence="7">
    <location>
        <begin position="245"/>
        <end position="269"/>
    </location>
</feature>
<feature type="transmembrane region" description="Helical" evidence="7">
    <location>
        <begin position="21"/>
        <end position="42"/>
    </location>
</feature>
<dbReference type="AlphaFoldDB" id="A0A9X9XDD7"/>
<dbReference type="InterPro" id="IPR036640">
    <property type="entry name" value="ABC1_TM_sf"/>
</dbReference>
<dbReference type="InterPro" id="IPR039421">
    <property type="entry name" value="Type_1_exporter"/>
</dbReference>
<feature type="domain" description="ABC transmembrane type-1" evidence="9">
    <location>
        <begin position="27"/>
        <end position="304"/>
    </location>
</feature>
<comment type="caution">
    <text evidence="10">The sequence shown here is derived from an EMBL/GenBank/DDBJ whole genome shotgun (WGS) entry which is preliminary data.</text>
</comment>
<proteinExistence type="predicted"/>
<evidence type="ECO:0000259" key="9">
    <source>
        <dbReference type="PROSITE" id="PS50929"/>
    </source>
</evidence>
<dbReference type="PROSITE" id="PS50929">
    <property type="entry name" value="ABC_TM1F"/>
    <property type="match status" value="1"/>
</dbReference>
<dbReference type="SMART" id="SM00382">
    <property type="entry name" value="AAA"/>
    <property type="match status" value="1"/>
</dbReference>
<evidence type="ECO:0000256" key="2">
    <source>
        <dbReference type="ARBA" id="ARBA00022692"/>
    </source>
</evidence>
<dbReference type="PANTHER" id="PTHR43394:SF1">
    <property type="entry name" value="ATP-BINDING CASSETTE SUB-FAMILY B MEMBER 10, MITOCHONDRIAL"/>
    <property type="match status" value="1"/>
</dbReference>
<dbReference type="GO" id="GO:0016887">
    <property type="term" value="F:ATP hydrolysis activity"/>
    <property type="evidence" value="ECO:0007669"/>
    <property type="project" value="InterPro"/>
</dbReference>
<dbReference type="PROSITE" id="PS50893">
    <property type="entry name" value="ABC_TRANSPORTER_2"/>
    <property type="match status" value="1"/>
</dbReference>
<dbReference type="EMBL" id="JAAEDL010000013">
    <property type="protein sequence ID" value="MBR0681723.1"/>
    <property type="molecule type" value="Genomic_DNA"/>
</dbReference>
<feature type="transmembrane region" description="Helical" evidence="7">
    <location>
        <begin position="132"/>
        <end position="154"/>
    </location>
</feature>
<dbReference type="InterPro" id="IPR003439">
    <property type="entry name" value="ABC_transporter-like_ATP-bd"/>
</dbReference>
<evidence type="ECO:0000256" key="7">
    <source>
        <dbReference type="SAM" id="Phobius"/>
    </source>
</evidence>
<dbReference type="Proteomes" id="UP001138709">
    <property type="component" value="Unassembled WGS sequence"/>
</dbReference>
<dbReference type="Pfam" id="PF00005">
    <property type="entry name" value="ABC_tran"/>
    <property type="match status" value="1"/>
</dbReference>
<dbReference type="Pfam" id="PF00664">
    <property type="entry name" value="ABC_membrane"/>
    <property type="match status" value="1"/>
</dbReference>
<dbReference type="InterPro" id="IPR017871">
    <property type="entry name" value="ABC_transporter-like_CS"/>
</dbReference>
<evidence type="ECO:0000256" key="4">
    <source>
        <dbReference type="ARBA" id="ARBA00022840"/>
    </source>
</evidence>
<keyword evidence="11" id="KW-1185">Reference proteome</keyword>
<name>A0A9X9XDD7_9PROT</name>
<keyword evidence="6 7" id="KW-0472">Membrane</keyword>
<evidence type="ECO:0000313" key="11">
    <source>
        <dbReference type="Proteomes" id="UP001138709"/>
    </source>
</evidence>
<reference evidence="10" key="1">
    <citation type="submission" date="2020-01" db="EMBL/GenBank/DDBJ databases">
        <authorList>
            <person name="Rat A."/>
        </authorList>
    </citation>
    <scope>NUCLEOTIDE SEQUENCE</scope>
    <source>
        <strain evidence="10">LMG 31228</strain>
    </source>
</reference>
<keyword evidence="4 10" id="KW-0067">ATP-binding</keyword>
<keyword evidence="2 7" id="KW-0812">Transmembrane</keyword>
<evidence type="ECO:0000256" key="1">
    <source>
        <dbReference type="ARBA" id="ARBA00004651"/>
    </source>
</evidence>
<dbReference type="Gene3D" id="3.40.50.300">
    <property type="entry name" value="P-loop containing nucleotide triphosphate hydrolases"/>
    <property type="match status" value="1"/>
</dbReference>
<evidence type="ECO:0000313" key="10">
    <source>
        <dbReference type="EMBL" id="MBR0681723.1"/>
    </source>
</evidence>
<keyword evidence="5 7" id="KW-1133">Transmembrane helix</keyword>
<sequence length="555" mass="57170">MSGVLSLPAPATAPRGATAGTVLPVLLVCILLSMAVQATMLTTPLLTMHVFDGVLESRSLDTLWVLALAFLAVLMLGGALRHMRAALLAAMAERVGRRLELRALAATVRVSLAGDRVAAARALQDVAALRRLLGGTVPADVLDLLSIPLALGFLWMLHPLFFAVTFAAALAQAVIGVLADRTARGTLAAAMLAEGQGRRELIGRLGQRDLVLGLGLLPAVLARFAPVQARAIAGRGDAERQARALAGLLQLAGFAQQIAVVGTGVWLLLDHRISPGSMIAATSMVNLATQPVMHLVGHWRDWSEGMAAARRLSGVVRRGAPPAPVPPEVSAPSGLLIEDLTLRVPGAARSLLEGMSLSLPPGNAVVIAGPNGAGKTTLLRAILGLAEPEGGRVLLDGWDTLRAPRGEIGPRLGYLPQDAQLLEGSVMENIGRFGTDGAAGAVAAARMVGAHDAIGRLPRGYENAAGPDAGLSGGQARLVALARAFHGAPRLIVLDEPEAGLDAPARAGLRNAVAAARDGGAVVLLVSHAPSAWQEVADGVLTLKGDGSWSLEMDA</sequence>
<gene>
    <name evidence="10" type="ORF">GXW74_14610</name>
</gene>
<dbReference type="InterPro" id="IPR003593">
    <property type="entry name" value="AAA+_ATPase"/>
</dbReference>